<gene>
    <name evidence="1" type="ORF">GGI18_003069</name>
</gene>
<comment type="caution">
    <text evidence="1">The sequence shown here is derived from an EMBL/GenBank/DDBJ whole genome shotgun (WGS) entry which is preliminary data.</text>
</comment>
<dbReference type="EMBL" id="JANBUK010000925">
    <property type="protein sequence ID" value="KAJ2787977.1"/>
    <property type="molecule type" value="Genomic_DNA"/>
</dbReference>
<feature type="non-terminal residue" evidence="1">
    <location>
        <position position="1"/>
    </location>
</feature>
<name>A0ACC1KD85_9FUNG</name>
<dbReference type="Proteomes" id="UP001140066">
    <property type="component" value="Unassembled WGS sequence"/>
</dbReference>
<reference evidence="1" key="1">
    <citation type="submission" date="2022-07" db="EMBL/GenBank/DDBJ databases">
        <title>Phylogenomic reconstructions and comparative analyses of Kickxellomycotina fungi.</title>
        <authorList>
            <person name="Reynolds N.K."/>
            <person name="Stajich J.E."/>
            <person name="Barry K."/>
            <person name="Grigoriev I.V."/>
            <person name="Crous P."/>
            <person name="Smith M.E."/>
        </authorList>
    </citation>
    <scope>NUCLEOTIDE SEQUENCE</scope>
    <source>
        <strain evidence="1">BCRC 34191</strain>
    </source>
</reference>
<evidence type="ECO:0000313" key="2">
    <source>
        <dbReference type="Proteomes" id="UP001140066"/>
    </source>
</evidence>
<evidence type="ECO:0000313" key="1">
    <source>
        <dbReference type="EMBL" id="KAJ2787977.1"/>
    </source>
</evidence>
<keyword evidence="2" id="KW-1185">Reference proteome</keyword>
<organism evidence="1 2">
    <name type="scientific">Coemansia linderi</name>
    <dbReference type="NCBI Taxonomy" id="2663919"/>
    <lineage>
        <taxon>Eukaryota</taxon>
        <taxon>Fungi</taxon>
        <taxon>Fungi incertae sedis</taxon>
        <taxon>Zoopagomycota</taxon>
        <taxon>Kickxellomycotina</taxon>
        <taxon>Kickxellomycetes</taxon>
        <taxon>Kickxellales</taxon>
        <taxon>Kickxellaceae</taxon>
        <taxon>Coemansia</taxon>
    </lineage>
</organism>
<accession>A0ACC1KD85</accession>
<protein>
    <submittedName>
        <fullName evidence="1">Uncharacterized protein</fullName>
    </submittedName>
</protein>
<proteinExistence type="predicted"/>
<sequence>ALIIAVNTEQDWLTVVYGGTDVATTYTCLATLELSVPDLPCETTWVAIDDMAPFPVLSKLMVYGNTYPFDDDLLFRGNGDTMKRLRIPFCALARNILGRFDVLRRSKVLQMDSVHIGYITNEDIELVGEHGSKSVERQIRSILHASASLIISDDTSEKLLYETIKAAPRTCFLRHLDFQGLVFYVPHIVSFITAIPSLVSLACKVENPNLAIGVNPESSCLKCFHHRHYP</sequence>